<comment type="caution">
    <text evidence="1">The sequence shown here is derived from an EMBL/GenBank/DDBJ whole genome shotgun (WGS) entry which is preliminary data.</text>
</comment>
<name>A0ACC3A900_9EURO</name>
<proteinExistence type="predicted"/>
<evidence type="ECO:0000313" key="2">
    <source>
        <dbReference type="Proteomes" id="UP001172386"/>
    </source>
</evidence>
<accession>A0ACC3A900</accession>
<keyword evidence="2" id="KW-1185">Reference proteome</keyword>
<sequence length="695" mass="79073">MTNTGNQYGPTSVGSYASVIQGDIHGDIHQHFHESASGVNGSQQRMMVADWYSRTDFADQQTDQISRRKEGTGVWLLNHHEYQNWYEHANTTLFCPGLPGSGKSMMVASVVDDLQARFSGRTDVVIAYMYCNFNRQAEQDIHHMLAILVRQLFQEQTQLPEPVETLYRRHRDRATRPSEKELKDVLCLLVGLYARVFVVIDALDECQNADQGRDKLLAELFHLQQQKHGQVNFLATSRSLPEIKQRFPPVPTLRSVPTTTTWKCFVSRNEQLQNLIKRQIIEAAEGMFLLARLQFDPLVDTMNLRELKRALARLEKGFNGLDSAYDAALNRIDHQRQGYRNLARKALLWVTYARRELSIEELREAIAIEPGWEDLNHDEDLSDADDIVSACQGLVEVDQKSRIIRLVHYTTQEYFERVRERWLPNGDLEITRSCLAYLSMSVFAHDQCEWNMNLAGIIRKYKLLAYAGKYWGVHGRTVNDEQLTAEILKVLTNEGALCFVSQLALANWGWLGGRYGIQISNFAAIHICTYFGLKQVVQNMIRDSDDINPKDSWSRIPLSWAAICGHTEIVQLLLARSDVDINARDWHGKTPLFLAAEEGHRDIVQLLLARLDVAANAPDCDGRTPLYRAAEIGYNKIVQLLLARSDVDINARDWHGETPLMIAAAKKDPETVQLLLARSDVEASASDLGYSWIHG</sequence>
<dbReference type="Proteomes" id="UP001172386">
    <property type="component" value="Unassembled WGS sequence"/>
</dbReference>
<dbReference type="EMBL" id="JAPDRQ010000063">
    <property type="protein sequence ID" value="KAJ9657497.1"/>
    <property type="molecule type" value="Genomic_DNA"/>
</dbReference>
<organism evidence="1 2">
    <name type="scientific">Neophaeococcomyces mojaviensis</name>
    <dbReference type="NCBI Taxonomy" id="3383035"/>
    <lineage>
        <taxon>Eukaryota</taxon>
        <taxon>Fungi</taxon>
        <taxon>Dikarya</taxon>
        <taxon>Ascomycota</taxon>
        <taxon>Pezizomycotina</taxon>
        <taxon>Eurotiomycetes</taxon>
        <taxon>Chaetothyriomycetidae</taxon>
        <taxon>Chaetothyriales</taxon>
        <taxon>Chaetothyriales incertae sedis</taxon>
        <taxon>Neophaeococcomyces</taxon>
    </lineage>
</organism>
<evidence type="ECO:0000313" key="1">
    <source>
        <dbReference type="EMBL" id="KAJ9657497.1"/>
    </source>
</evidence>
<gene>
    <name evidence="1" type="ORF">H2198_004258</name>
</gene>
<protein>
    <submittedName>
        <fullName evidence="1">Uncharacterized protein</fullName>
    </submittedName>
</protein>
<reference evidence="1" key="1">
    <citation type="submission" date="2022-10" db="EMBL/GenBank/DDBJ databases">
        <title>Culturing micro-colonial fungi from biological soil crusts in the Mojave desert and describing Neophaeococcomyces mojavensis, and introducing the new genera and species Taxawa tesnikishii.</title>
        <authorList>
            <person name="Kurbessoian T."/>
            <person name="Stajich J.E."/>
        </authorList>
    </citation>
    <scope>NUCLEOTIDE SEQUENCE</scope>
    <source>
        <strain evidence="1">JES_112</strain>
    </source>
</reference>